<evidence type="ECO:0000313" key="2">
    <source>
        <dbReference type="EMBL" id="GKV28052.1"/>
    </source>
</evidence>
<reference evidence="2 3" key="1">
    <citation type="journal article" date="2021" name="Commun. Biol.">
        <title>The genome of Shorea leprosula (Dipterocarpaceae) highlights the ecological relevance of drought in aseasonal tropical rainforests.</title>
        <authorList>
            <person name="Ng K.K.S."/>
            <person name="Kobayashi M.J."/>
            <person name="Fawcett J.A."/>
            <person name="Hatakeyama M."/>
            <person name="Paape T."/>
            <person name="Ng C.H."/>
            <person name="Ang C.C."/>
            <person name="Tnah L.H."/>
            <person name="Lee C.T."/>
            <person name="Nishiyama T."/>
            <person name="Sese J."/>
            <person name="O'Brien M.J."/>
            <person name="Copetti D."/>
            <person name="Mohd Noor M.I."/>
            <person name="Ong R.C."/>
            <person name="Putra M."/>
            <person name="Sireger I.Z."/>
            <person name="Indrioko S."/>
            <person name="Kosugi Y."/>
            <person name="Izuno A."/>
            <person name="Isagi Y."/>
            <person name="Lee S.L."/>
            <person name="Shimizu K.K."/>
        </authorList>
    </citation>
    <scope>NUCLEOTIDE SEQUENCE [LARGE SCALE GENOMIC DNA]</scope>
    <source>
        <strain evidence="2">214</strain>
    </source>
</reference>
<organism evidence="2 3">
    <name type="scientific">Rubroshorea leprosula</name>
    <dbReference type="NCBI Taxonomy" id="152421"/>
    <lineage>
        <taxon>Eukaryota</taxon>
        <taxon>Viridiplantae</taxon>
        <taxon>Streptophyta</taxon>
        <taxon>Embryophyta</taxon>
        <taxon>Tracheophyta</taxon>
        <taxon>Spermatophyta</taxon>
        <taxon>Magnoliopsida</taxon>
        <taxon>eudicotyledons</taxon>
        <taxon>Gunneridae</taxon>
        <taxon>Pentapetalae</taxon>
        <taxon>rosids</taxon>
        <taxon>malvids</taxon>
        <taxon>Malvales</taxon>
        <taxon>Dipterocarpaceae</taxon>
        <taxon>Rubroshorea</taxon>
    </lineage>
</organism>
<name>A0AAV5KTX8_9ROSI</name>
<feature type="compositionally biased region" description="Basic and acidic residues" evidence="1">
    <location>
        <begin position="29"/>
        <end position="38"/>
    </location>
</feature>
<accession>A0AAV5KTX8</accession>
<feature type="region of interest" description="Disordered" evidence="1">
    <location>
        <begin position="29"/>
        <end position="71"/>
    </location>
</feature>
<keyword evidence="3" id="KW-1185">Reference proteome</keyword>
<proteinExistence type="predicted"/>
<gene>
    <name evidence="2" type="ORF">SLEP1_g37151</name>
</gene>
<evidence type="ECO:0000256" key="1">
    <source>
        <dbReference type="SAM" id="MobiDB-lite"/>
    </source>
</evidence>
<dbReference type="Proteomes" id="UP001054252">
    <property type="component" value="Unassembled WGS sequence"/>
</dbReference>
<dbReference type="AlphaFoldDB" id="A0AAV5KTX8"/>
<evidence type="ECO:0000313" key="3">
    <source>
        <dbReference type="Proteomes" id="UP001054252"/>
    </source>
</evidence>
<comment type="caution">
    <text evidence="2">The sequence shown here is derived from an EMBL/GenBank/DDBJ whole genome shotgun (WGS) entry which is preliminary data.</text>
</comment>
<sequence length="92" mass="10263">MGKSGKEGGFWKSLNPWKCRCFCPNMERNPETDEEKSSKNHSNAPVRNESGHYVGPSPSPQADSYSGMNAEERDENLKAAITYCNRCSSLEC</sequence>
<dbReference type="EMBL" id="BPVZ01000078">
    <property type="protein sequence ID" value="GKV28052.1"/>
    <property type="molecule type" value="Genomic_DNA"/>
</dbReference>
<protein>
    <submittedName>
        <fullName evidence="2">Uncharacterized protein</fullName>
    </submittedName>
</protein>